<dbReference type="Proteomes" id="UP000027195">
    <property type="component" value="Unassembled WGS sequence"/>
</dbReference>
<dbReference type="Pfam" id="PF12796">
    <property type="entry name" value="Ank_2"/>
    <property type="match status" value="1"/>
</dbReference>
<feature type="repeat" description="ANK" evidence="3">
    <location>
        <begin position="217"/>
        <end position="249"/>
    </location>
</feature>
<feature type="domain" description="Protein kinase" evidence="4">
    <location>
        <begin position="510"/>
        <end position="779"/>
    </location>
</feature>
<dbReference type="Pfam" id="PF13637">
    <property type="entry name" value="Ank_4"/>
    <property type="match status" value="1"/>
</dbReference>
<evidence type="ECO:0000259" key="5">
    <source>
        <dbReference type="PROSITE" id="PS50175"/>
    </source>
</evidence>
<dbReference type="Pfam" id="PF07714">
    <property type="entry name" value="PK_Tyr_Ser-Thr"/>
    <property type="match status" value="1"/>
</dbReference>
<feature type="domain" description="Peptidase A2" evidence="5">
    <location>
        <begin position="375"/>
        <end position="387"/>
    </location>
</feature>
<dbReference type="GO" id="GO:0004672">
    <property type="term" value="F:protein kinase activity"/>
    <property type="evidence" value="ECO:0007669"/>
    <property type="project" value="InterPro"/>
</dbReference>
<name>A0A067MYR6_BOTB1</name>
<keyword evidence="1" id="KW-0677">Repeat</keyword>
<dbReference type="InterPro" id="IPR002110">
    <property type="entry name" value="Ankyrin_rpt"/>
</dbReference>
<evidence type="ECO:0000256" key="2">
    <source>
        <dbReference type="ARBA" id="ARBA00023043"/>
    </source>
</evidence>
<evidence type="ECO:0000313" key="7">
    <source>
        <dbReference type="Proteomes" id="UP000027195"/>
    </source>
</evidence>
<dbReference type="GO" id="GO:0006508">
    <property type="term" value="P:proteolysis"/>
    <property type="evidence" value="ECO:0007669"/>
    <property type="project" value="InterPro"/>
</dbReference>
<accession>A0A067MYR6</accession>
<keyword evidence="7" id="KW-1185">Reference proteome</keyword>
<feature type="repeat" description="ANK" evidence="3">
    <location>
        <begin position="287"/>
        <end position="319"/>
    </location>
</feature>
<evidence type="ECO:0000313" key="6">
    <source>
        <dbReference type="EMBL" id="KDQ19810.1"/>
    </source>
</evidence>
<dbReference type="InParanoid" id="A0A067MYR6"/>
<dbReference type="EMBL" id="KL198018">
    <property type="protein sequence ID" value="KDQ19810.1"/>
    <property type="molecule type" value="Genomic_DNA"/>
</dbReference>
<dbReference type="SMART" id="SM00248">
    <property type="entry name" value="ANK"/>
    <property type="match status" value="9"/>
</dbReference>
<feature type="repeat" description="ANK" evidence="3">
    <location>
        <begin position="358"/>
        <end position="390"/>
    </location>
</feature>
<dbReference type="GO" id="GO:0005524">
    <property type="term" value="F:ATP binding"/>
    <property type="evidence" value="ECO:0007669"/>
    <property type="project" value="InterPro"/>
</dbReference>
<reference evidence="7" key="1">
    <citation type="journal article" date="2014" name="Proc. Natl. Acad. Sci. U.S.A.">
        <title>Extensive sampling of basidiomycete genomes demonstrates inadequacy of the white-rot/brown-rot paradigm for wood decay fungi.</title>
        <authorList>
            <person name="Riley R."/>
            <person name="Salamov A.A."/>
            <person name="Brown D.W."/>
            <person name="Nagy L.G."/>
            <person name="Floudas D."/>
            <person name="Held B.W."/>
            <person name="Levasseur A."/>
            <person name="Lombard V."/>
            <person name="Morin E."/>
            <person name="Otillar R."/>
            <person name="Lindquist E.A."/>
            <person name="Sun H."/>
            <person name="LaButti K.M."/>
            <person name="Schmutz J."/>
            <person name="Jabbour D."/>
            <person name="Luo H."/>
            <person name="Baker S.E."/>
            <person name="Pisabarro A.G."/>
            <person name="Walton J.D."/>
            <person name="Blanchette R.A."/>
            <person name="Henrissat B."/>
            <person name="Martin F."/>
            <person name="Cullen D."/>
            <person name="Hibbett D.S."/>
            <person name="Grigoriev I.V."/>
        </authorList>
    </citation>
    <scope>NUCLEOTIDE SEQUENCE [LARGE SCALE GENOMIC DNA]</scope>
    <source>
        <strain evidence="7">FD-172 SS1</strain>
    </source>
</reference>
<evidence type="ECO:0000256" key="3">
    <source>
        <dbReference type="PROSITE-ProRule" id="PRU00023"/>
    </source>
</evidence>
<dbReference type="PANTHER" id="PTHR24198">
    <property type="entry name" value="ANKYRIN REPEAT AND PROTEIN KINASE DOMAIN-CONTAINING PROTEIN"/>
    <property type="match status" value="1"/>
</dbReference>
<dbReference type="Gene3D" id="1.25.40.20">
    <property type="entry name" value="Ankyrin repeat-containing domain"/>
    <property type="match status" value="3"/>
</dbReference>
<dbReference type="InterPro" id="IPR011009">
    <property type="entry name" value="Kinase-like_dom_sf"/>
</dbReference>
<dbReference type="PROSITE" id="PS50088">
    <property type="entry name" value="ANK_REPEAT"/>
    <property type="match status" value="5"/>
</dbReference>
<dbReference type="GO" id="GO:0004190">
    <property type="term" value="F:aspartic-type endopeptidase activity"/>
    <property type="evidence" value="ECO:0007669"/>
    <property type="project" value="InterPro"/>
</dbReference>
<gene>
    <name evidence="6" type="ORF">BOTBODRAFT_378531</name>
</gene>
<dbReference type="SMART" id="SM00220">
    <property type="entry name" value="S_TKc"/>
    <property type="match status" value="1"/>
</dbReference>
<dbReference type="InterPro" id="IPR001245">
    <property type="entry name" value="Ser-Thr/Tyr_kinase_cat_dom"/>
</dbReference>
<dbReference type="Gene3D" id="1.10.510.10">
    <property type="entry name" value="Transferase(Phosphotransferase) domain 1"/>
    <property type="match status" value="1"/>
</dbReference>
<dbReference type="Pfam" id="PF00023">
    <property type="entry name" value="Ank"/>
    <property type="match status" value="2"/>
</dbReference>
<dbReference type="STRING" id="930990.A0A067MYR6"/>
<dbReference type="PANTHER" id="PTHR24198:SF165">
    <property type="entry name" value="ANKYRIN REPEAT-CONTAINING PROTEIN-RELATED"/>
    <property type="match status" value="1"/>
</dbReference>
<dbReference type="PROSITE" id="PS50175">
    <property type="entry name" value="ASP_PROT_RETROV"/>
    <property type="match status" value="1"/>
</dbReference>
<dbReference type="InterPro" id="IPR036770">
    <property type="entry name" value="Ankyrin_rpt-contain_sf"/>
</dbReference>
<dbReference type="PROSITE" id="PS00108">
    <property type="entry name" value="PROTEIN_KINASE_ST"/>
    <property type="match status" value="1"/>
</dbReference>
<evidence type="ECO:0008006" key="8">
    <source>
        <dbReference type="Google" id="ProtNLM"/>
    </source>
</evidence>
<dbReference type="PROSITE" id="PS50297">
    <property type="entry name" value="ANK_REP_REGION"/>
    <property type="match status" value="3"/>
</dbReference>
<dbReference type="AlphaFoldDB" id="A0A067MYR6"/>
<proteinExistence type="predicted"/>
<dbReference type="PROSITE" id="PS50011">
    <property type="entry name" value="PROTEIN_KINASE_DOM"/>
    <property type="match status" value="1"/>
</dbReference>
<keyword evidence="2 3" id="KW-0040">ANK repeat</keyword>
<dbReference type="OrthoDB" id="346907at2759"/>
<dbReference type="InterPro" id="IPR001995">
    <property type="entry name" value="Peptidase_A2_cat"/>
</dbReference>
<evidence type="ECO:0000259" key="4">
    <source>
        <dbReference type="PROSITE" id="PS50011"/>
    </source>
</evidence>
<evidence type="ECO:0000256" key="1">
    <source>
        <dbReference type="ARBA" id="ARBA00022737"/>
    </source>
</evidence>
<protein>
    <recommendedName>
        <fullName evidence="8">Protein kinase domain-containing protein</fullName>
    </recommendedName>
</protein>
<dbReference type="InterPro" id="IPR000719">
    <property type="entry name" value="Prot_kinase_dom"/>
</dbReference>
<organism evidence="6 7">
    <name type="scientific">Botryobasidium botryosum (strain FD-172 SS1)</name>
    <dbReference type="NCBI Taxonomy" id="930990"/>
    <lineage>
        <taxon>Eukaryota</taxon>
        <taxon>Fungi</taxon>
        <taxon>Dikarya</taxon>
        <taxon>Basidiomycota</taxon>
        <taxon>Agaricomycotina</taxon>
        <taxon>Agaricomycetes</taxon>
        <taxon>Cantharellales</taxon>
        <taxon>Botryobasidiaceae</taxon>
        <taxon>Botryobasidium</taxon>
    </lineage>
</organism>
<dbReference type="InterPro" id="IPR008271">
    <property type="entry name" value="Ser/Thr_kinase_AS"/>
</dbReference>
<dbReference type="SUPFAM" id="SSF56112">
    <property type="entry name" value="Protein kinase-like (PK-like)"/>
    <property type="match status" value="1"/>
</dbReference>
<feature type="repeat" description="ANK" evidence="3">
    <location>
        <begin position="103"/>
        <end position="146"/>
    </location>
</feature>
<dbReference type="HOGENOM" id="CLU_000288_7_25_1"/>
<dbReference type="SUPFAM" id="SSF48403">
    <property type="entry name" value="Ankyrin repeat"/>
    <property type="match status" value="1"/>
</dbReference>
<feature type="repeat" description="ANK" evidence="3">
    <location>
        <begin position="147"/>
        <end position="179"/>
    </location>
</feature>
<sequence>MHSIFPTVLPSSTFAATTSSDMSPYNPGHTHIAPPSSLRISMADDSSWGLDYLERLLRERSNAGHENDRVMQNLLRRAVIWPDLPMVRLLLKLGAHVDENDADGCQPLHSAAKYMGASALSHSFHAHPEIMSTLLEAGAELDPRDRYGNTPLSLAMIGGLASSVRFLLSVGADPTKYGQTSCPVPQYLIDVFNCAGEADAVATLLTASEDVNDRDENDSRPLERAAWLGSPAAVKALLHAGADPNLPGRCGVRALHFAAELMCHPDGEETVAALLQAGAEVDARDGDEVTPLIYAAAKGSSAAVLALLNAGANPSLHDKWGCSPLHTAAHLMGDPRGYEALAALIKTAPTTLNLVNVHGQTPLRLAAVTGSPAAVRLLLDTGADPSIGRPPNSNLVLFAAEMMRHRDGASIIGAMLDMGCDALKPGRAGITMRQFALSTDSLHLIKAVLSRESDPLDVSVQTKMQQLRESYLALPPSSDATEPLELLSYLYSLTCYYPSTILDQREVAIVPNPHPSGKGGFGECWQGTFLGHYPVAMKCAHSSVPHETATRRTLREMEMWKTLRHPNVLPFIGSVTLNSTLYLVSPWMANGDAREFVSRHPDVNRAAILLQAAAGLCYLHTRTPAFVHGDIKAANVLISQDGEARIADFGLSRPAINGISLGYSDIWRTAGNPRWQAPELFRGLDDGEPARRTTESDMFAFGRFMIEIYTGKLPFADMDDHRVFVSLVRGTLLPNRPTEPGVASRGLDDRIWQLITDCCHNEPRRRLTVQELISRLTRL</sequence>